<evidence type="ECO:0000259" key="7">
    <source>
        <dbReference type="Pfam" id="PF00248"/>
    </source>
</evidence>
<dbReference type="PROSITE" id="PS00798">
    <property type="entry name" value="ALDOKETO_REDUCTASE_1"/>
    <property type="match status" value="1"/>
</dbReference>
<protein>
    <submittedName>
        <fullName evidence="9">NADP-dependent oxidoreductase domain-containing protein</fullName>
    </submittedName>
</protein>
<dbReference type="InterPro" id="IPR020471">
    <property type="entry name" value="AKR"/>
</dbReference>
<evidence type="ECO:0000256" key="1">
    <source>
        <dbReference type="ARBA" id="ARBA00007905"/>
    </source>
</evidence>
<dbReference type="Pfam" id="PF00248">
    <property type="entry name" value="Aldo_ket_red"/>
    <property type="match status" value="1"/>
</dbReference>
<dbReference type="WBParaSite" id="PSAMB.scaffold496size49328.g6325.t1">
    <property type="protein sequence ID" value="PSAMB.scaffold496size49328.g6325.t1"/>
    <property type="gene ID" value="PSAMB.scaffold496size49328.g6325"/>
</dbReference>
<feature type="site" description="Lowers pKa of active site Tyr" evidence="6">
    <location>
        <position position="123"/>
    </location>
</feature>
<proteinExistence type="inferred from homology"/>
<evidence type="ECO:0000256" key="4">
    <source>
        <dbReference type="PIRSR" id="PIRSR000097-1"/>
    </source>
</evidence>
<dbReference type="GO" id="GO:0016616">
    <property type="term" value="F:oxidoreductase activity, acting on the CH-OH group of donors, NAD or NADP as acceptor"/>
    <property type="evidence" value="ECO:0007669"/>
    <property type="project" value="UniProtKB-ARBA"/>
</dbReference>
<evidence type="ECO:0000256" key="3">
    <source>
        <dbReference type="ARBA" id="ARBA00023002"/>
    </source>
</evidence>
<evidence type="ECO:0000256" key="6">
    <source>
        <dbReference type="PIRSR" id="PIRSR000097-3"/>
    </source>
</evidence>
<keyword evidence="3" id="KW-0560">Oxidoreductase</keyword>
<name>A0A914WV69_9BILA</name>
<dbReference type="AlphaFoldDB" id="A0A914WV69"/>
<dbReference type="PANTHER" id="PTHR43827:SF3">
    <property type="entry name" value="NADP-DEPENDENT OXIDOREDUCTASE DOMAIN-CONTAINING PROTEIN"/>
    <property type="match status" value="1"/>
</dbReference>
<dbReference type="InterPro" id="IPR023210">
    <property type="entry name" value="NADP_OxRdtase_dom"/>
</dbReference>
<dbReference type="Gene3D" id="3.20.20.100">
    <property type="entry name" value="NADP-dependent oxidoreductase domain"/>
    <property type="match status" value="1"/>
</dbReference>
<keyword evidence="8" id="KW-1185">Reference proteome</keyword>
<dbReference type="InterPro" id="IPR036812">
    <property type="entry name" value="NAD(P)_OxRdtase_dom_sf"/>
</dbReference>
<dbReference type="Proteomes" id="UP000887566">
    <property type="component" value="Unplaced"/>
</dbReference>
<reference evidence="9" key="1">
    <citation type="submission" date="2022-11" db="UniProtKB">
        <authorList>
            <consortium name="WormBaseParasite"/>
        </authorList>
    </citation>
    <scope>IDENTIFICATION</scope>
</reference>
<dbReference type="PANTHER" id="PTHR43827">
    <property type="entry name" value="2,5-DIKETO-D-GLUCONIC ACID REDUCTASE"/>
    <property type="match status" value="1"/>
</dbReference>
<dbReference type="InterPro" id="IPR018170">
    <property type="entry name" value="Aldo/ket_reductase_CS"/>
</dbReference>
<accession>A0A914WV69</accession>
<dbReference type="PROSITE" id="PS00063">
    <property type="entry name" value="ALDOKETO_REDUCTASE_3"/>
    <property type="match status" value="1"/>
</dbReference>
<dbReference type="SUPFAM" id="SSF51430">
    <property type="entry name" value="NAD(P)-linked oxidoreductase"/>
    <property type="match status" value="1"/>
</dbReference>
<organism evidence="8 9">
    <name type="scientific">Plectus sambesii</name>
    <dbReference type="NCBI Taxonomy" id="2011161"/>
    <lineage>
        <taxon>Eukaryota</taxon>
        <taxon>Metazoa</taxon>
        <taxon>Ecdysozoa</taxon>
        <taxon>Nematoda</taxon>
        <taxon>Chromadorea</taxon>
        <taxon>Plectida</taxon>
        <taxon>Plectina</taxon>
        <taxon>Plectoidea</taxon>
        <taxon>Plectidae</taxon>
        <taxon>Plectus</taxon>
    </lineage>
</organism>
<feature type="active site" description="Proton donor" evidence="4">
    <location>
        <position position="94"/>
    </location>
</feature>
<evidence type="ECO:0000256" key="5">
    <source>
        <dbReference type="PIRSR" id="PIRSR000097-2"/>
    </source>
</evidence>
<dbReference type="PRINTS" id="PR00069">
    <property type="entry name" value="ALDKETRDTASE"/>
</dbReference>
<evidence type="ECO:0000313" key="8">
    <source>
        <dbReference type="Proteomes" id="UP000887566"/>
    </source>
</evidence>
<feature type="domain" description="NADP-dependent oxidoreductase" evidence="7">
    <location>
        <begin position="60"/>
        <end position="322"/>
    </location>
</feature>
<comment type="similarity">
    <text evidence="1">Belongs to the aldo/keto reductase family.</text>
</comment>
<dbReference type="PIRSF" id="PIRSF000097">
    <property type="entry name" value="AKR"/>
    <property type="match status" value="1"/>
</dbReference>
<feature type="binding site" evidence="5">
    <location>
        <position position="157"/>
    </location>
    <ligand>
        <name>substrate</name>
    </ligand>
</feature>
<evidence type="ECO:0000313" key="9">
    <source>
        <dbReference type="WBParaSite" id="PSAMB.scaffold496size49328.g6325.t1"/>
    </source>
</evidence>
<keyword evidence="2" id="KW-0521">NADP</keyword>
<sequence length="336" mass="37572">MPSSSTRLLFSATCNHQNGGLFGRMHCLQKQSTKSKTTKEKIEQVGGSNTLNSGYDIPMIGIGTYLIKEQSAVNTAIDTALTAGYRLIDTAKRYQNEKEIGNALKECLPKHHLSRSDLFITTKVPLKLDNNTLATRKDVEESLKLLQSTYLDLVLVHFPRSWMEGATNDSLNNAGSRREAYLELEQLKLEGKVRSIGISSFESRHIEELKKYATIAPAVNQCEFHPHLTRNELREYCKKENIFFQAFTSLGRQEPALIEDPVVVGLAKKHRTSVNIVLLAFALSQGVGIVPKSANPTRIRENICAVNVQLSDQEIAQLTALDKNKNYTHCDGWNVL</sequence>
<evidence type="ECO:0000256" key="2">
    <source>
        <dbReference type="ARBA" id="ARBA00022857"/>
    </source>
</evidence>
<dbReference type="FunFam" id="3.20.20.100:FF:000002">
    <property type="entry name" value="2,5-diketo-D-gluconic acid reductase A"/>
    <property type="match status" value="1"/>
</dbReference>